<gene>
    <name evidence="3" type="ORF">M9Y10_010494</name>
</gene>
<dbReference type="EMBL" id="JAPFFF010000016">
    <property type="protein sequence ID" value="KAK8864967.1"/>
    <property type="molecule type" value="Genomic_DNA"/>
</dbReference>
<feature type="region of interest" description="Disordered" evidence="1">
    <location>
        <begin position="331"/>
        <end position="351"/>
    </location>
</feature>
<evidence type="ECO:0000313" key="3">
    <source>
        <dbReference type="EMBL" id="KAK8864967.1"/>
    </source>
</evidence>
<keyword evidence="2" id="KW-1133">Transmembrane helix</keyword>
<evidence type="ECO:0000256" key="2">
    <source>
        <dbReference type="SAM" id="Phobius"/>
    </source>
</evidence>
<name>A0ABR2IKX7_9EUKA</name>
<feature type="transmembrane region" description="Helical" evidence="2">
    <location>
        <begin position="300"/>
        <end position="320"/>
    </location>
</feature>
<comment type="caution">
    <text evidence="3">The sequence shown here is derived from an EMBL/GenBank/DDBJ whole genome shotgun (WGS) entry which is preliminary data.</text>
</comment>
<accession>A0ABR2IKX7</accession>
<organism evidence="3 4">
    <name type="scientific">Tritrichomonas musculus</name>
    <dbReference type="NCBI Taxonomy" id="1915356"/>
    <lineage>
        <taxon>Eukaryota</taxon>
        <taxon>Metamonada</taxon>
        <taxon>Parabasalia</taxon>
        <taxon>Tritrichomonadida</taxon>
        <taxon>Tritrichomonadidae</taxon>
        <taxon>Tritrichomonas</taxon>
    </lineage>
</organism>
<keyword evidence="4" id="KW-1185">Reference proteome</keyword>
<dbReference type="SUPFAM" id="SSF51126">
    <property type="entry name" value="Pectin lyase-like"/>
    <property type="match status" value="1"/>
</dbReference>
<keyword evidence="2" id="KW-0812">Transmembrane</keyword>
<evidence type="ECO:0000256" key="1">
    <source>
        <dbReference type="SAM" id="MobiDB-lite"/>
    </source>
</evidence>
<reference evidence="3 4" key="1">
    <citation type="submission" date="2024-04" db="EMBL/GenBank/DDBJ databases">
        <title>Tritrichomonas musculus Genome.</title>
        <authorList>
            <person name="Alves-Ferreira E."/>
            <person name="Grigg M."/>
            <person name="Lorenzi H."/>
            <person name="Galac M."/>
        </authorList>
    </citation>
    <scope>NUCLEOTIDE SEQUENCE [LARGE SCALE GENOMIC DNA]</scope>
    <source>
        <strain evidence="3 4">EAF2021</strain>
    </source>
</reference>
<protein>
    <recommendedName>
        <fullName evidence="5">Right handed beta helix domain-containing protein</fullName>
    </recommendedName>
</protein>
<evidence type="ECO:0000313" key="4">
    <source>
        <dbReference type="Proteomes" id="UP001470230"/>
    </source>
</evidence>
<keyword evidence="2" id="KW-0472">Membrane</keyword>
<dbReference type="Proteomes" id="UP001470230">
    <property type="component" value="Unassembled WGS sequence"/>
</dbReference>
<dbReference type="InterPro" id="IPR011050">
    <property type="entry name" value="Pectin_lyase_fold/virulence"/>
</dbReference>
<evidence type="ECO:0008006" key="5">
    <source>
        <dbReference type="Google" id="ProtNLM"/>
    </source>
</evidence>
<proteinExistence type="predicted"/>
<sequence>MKRSLGRRRSEGPSSELPIEEIIYDEKNYPGNKPDQSCIKKIIPQDDSRNIVVIVKKSTFEHANNNDGGAIHIINCGIKCDGNSFSDCNSAEGAGGAIYVHNTHKTHNDVSLKGLHFNDCSAEYGGAIYIYSDSIMNNVFIEKSVFTNNVATKAKKDDDRYFGGSAIFLSARKGKIKKCKFNHNEVRLYNNFESSSGSMILEEKSSFKFSECDFVIDKESKVSIFYYGGKSGTSLELERCTFIGELKNGNYFFDGKLINENSPKLIVRNCKFLSNSKHALNLKRKFASFDLEKQEKKIEIYSIIVSLIIVTVVVIIATIMKKNNHSYSQDEFEEPFQSHENSENSLANPSI</sequence>